<feature type="transmembrane region" description="Helical" evidence="1">
    <location>
        <begin position="244"/>
        <end position="275"/>
    </location>
</feature>
<feature type="transmembrane region" description="Helical" evidence="1">
    <location>
        <begin position="57"/>
        <end position="76"/>
    </location>
</feature>
<evidence type="ECO:0000313" key="2">
    <source>
        <dbReference type="EMBL" id="KST63751.1"/>
    </source>
</evidence>
<dbReference type="Proteomes" id="UP000053372">
    <property type="component" value="Unassembled WGS sequence"/>
</dbReference>
<reference evidence="2 3" key="1">
    <citation type="journal article" date="2015" name="Genome Announc.">
        <title>Draft Genome of the Euendolithic (true boring) Cyanobacterium Mastigocoleus testarum strain BC008.</title>
        <authorList>
            <person name="Guida B.S."/>
            <person name="Garcia-Pichel F."/>
        </authorList>
    </citation>
    <scope>NUCLEOTIDE SEQUENCE [LARGE SCALE GENOMIC DNA]</scope>
    <source>
        <strain evidence="2 3">BC008</strain>
    </source>
</reference>
<feature type="transmembrane region" description="Helical" evidence="1">
    <location>
        <begin position="12"/>
        <end position="37"/>
    </location>
</feature>
<keyword evidence="3" id="KW-1185">Reference proteome</keyword>
<feature type="transmembrane region" description="Helical" evidence="1">
    <location>
        <begin position="413"/>
        <end position="434"/>
    </location>
</feature>
<keyword evidence="1" id="KW-0812">Transmembrane</keyword>
<comment type="caution">
    <text evidence="2">The sequence shown here is derived from an EMBL/GenBank/DDBJ whole genome shotgun (WGS) entry which is preliminary data.</text>
</comment>
<evidence type="ECO:0000256" key="1">
    <source>
        <dbReference type="SAM" id="Phobius"/>
    </source>
</evidence>
<keyword evidence="1" id="KW-0472">Membrane</keyword>
<feature type="transmembrane region" description="Helical" evidence="1">
    <location>
        <begin position="446"/>
        <end position="464"/>
    </location>
</feature>
<feature type="transmembrane region" description="Helical" evidence="1">
    <location>
        <begin position="388"/>
        <end position="407"/>
    </location>
</feature>
<feature type="transmembrane region" description="Helical" evidence="1">
    <location>
        <begin position="191"/>
        <end position="224"/>
    </location>
</feature>
<dbReference type="EMBL" id="LMTZ01000133">
    <property type="protein sequence ID" value="KST63751.1"/>
    <property type="molecule type" value="Genomic_DNA"/>
</dbReference>
<proteinExistence type="predicted"/>
<feature type="transmembrane region" description="Helical" evidence="1">
    <location>
        <begin position="351"/>
        <end position="368"/>
    </location>
</feature>
<keyword evidence="1" id="KW-1133">Transmembrane helix</keyword>
<accession>A0A0V7ZH55</accession>
<feature type="transmembrane region" description="Helical" evidence="1">
    <location>
        <begin position="287"/>
        <end position="306"/>
    </location>
</feature>
<feature type="transmembrane region" description="Helical" evidence="1">
    <location>
        <begin position="152"/>
        <end position="170"/>
    </location>
</feature>
<sequence length="560" mass="63413">MPLAIVSIAPAALNFCFNSLLVTILLEAVIISTAFFIPSNLRKNLDILGIKVIRNNLSLLFYASLWCLFFALWATINHQQSLDRMISNTNPDMWAYVRRFAAMTTDNLSFYGGSDSFSFDGNSACAFLLGSPKKFSSFLGSLIVYPLRGSSLSIAIFQGMLGGILFLCLFKEWFEVRLSGTNNSWLSKSILLTWALFAPAIYWLLVSAYFSNALFLIIVCLTLRQVRTAAISLQIDRVENFICFFSILVIVLAFYPAFIPVIVFTYGTTLLIYFPRKNYDKDIIIKIIFKFSAVIIACGAFFYLLFPSQLGLYEVHKSLNLLDRHGSNFVPLNPWSLLQEKPKPMPLMRDFGWYINIIISLPFCFFVGRKIWQQYQKNTNSLMKQNLLAALAGIGLYGGYLLAFIALEHTYRLMKIAISLVYPLAIFGLLPFILWSRQKLSLKSAAFRNGVLILAIAHTIFHIYKVLDLRPYPAGNFIVSDKSQLEAVENITIVGCKDVHASQFYQRLVGLQIAINYPQLQVSVVDKPQALNQVNTKELVIYGETVPDKRVQRNTCHFSL</sequence>
<name>A0A0V7ZH55_9CYAN</name>
<gene>
    <name evidence="2" type="ORF">BC008_14960</name>
</gene>
<protein>
    <submittedName>
        <fullName evidence="2">Uncharacterized protein</fullName>
    </submittedName>
</protein>
<dbReference type="AlphaFoldDB" id="A0A0V7ZH55"/>
<evidence type="ECO:0000313" key="3">
    <source>
        <dbReference type="Proteomes" id="UP000053372"/>
    </source>
</evidence>
<organism evidence="2 3">
    <name type="scientific">Mastigocoleus testarum BC008</name>
    <dbReference type="NCBI Taxonomy" id="371196"/>
    <lineage>
        <taxon>Bacteria</taxon>
        <taxon>Bacillati</taxon>
        <taxon>Cyanobacteriota</taxon>
        <taxon>Cyanophyceae</taxon>
        <taxon>Nostocales</taxon>
        <taxon>Hapalosiphonaceae</taxon>
        <taxon>Mastigocoleus</taxon>
    </lineage>
</organism>